<organism evidence="4 5">
    <name type="scientific">Citricoccus nitrophenolicus</name>
    <dbReference type="NCBI Taxonomy" id="863575"/>
    <lineage>
        <taxon>Bacteria</taxon>
        <taxon>Bacillati</taxon>
        <taxon>Actinomycetota</taxon>
        <taxon>Actinomycetes</taxon>
        <taxon>Micrococcales</taxon>
        <taxon>Micrococcaceae</taxon>
        <taxon>Citricoccus</taxon>
    </lineage>
</organism>
<dbReference type="PANTHER" id="PTHR42736">
    <property type="entry name" value="PROTEIN-GLUTAMINE GAMMA-GLUTAMYLTRANSFERASE"/>
    <property type="match status" value="1"/>
</dbReference>
<dbReference type="Gene3D" id="3.10.620.30">
    <property type="match status" value="1"/>
</dbReference>
<dbReference type="RefSeq" id="WP_347921036.1">
    <property type="nucleotide sequence ID" value="NZ_JBDXMX010000005.1"/>
</dbReference>
<feature type="transmembrane region" description="Helical" evidence="2">
    <location>
        <begin position="235"/>
        <end position="254"/>
    </location>
</feature>
<dbReference type="InterPro" id="IPR052901">
    <property type="entry name" value="Bact_TGase-like"/>
</dbReference>
<evidence type="ECO:0000259" key="3">
    <source>
        <dbReference type="SMART" id="SM00460"/>
    </source>
</evidence>
<keyword evidence="2" id="KW-1133">Transmembrane helix</keyword>
<reference evidence="4 5" key="1">
    <citation type="submission" date="2024-05" db="EMBL/GenBank/DDBJ databases">
        <authorList>
            <person name="Yi C."/>
        </authorList>
    </citation>
    <scope>NUCLEOTIDE SEQUENCE [LARGE SCALE GENOMIC DNA]</scope>
    <source>
        <strain evidence="4 5">XS13</strain>
    </source>
</reference>
<evidence type="ECO:0000313" key="5">
    <source>
        <dbReference type="Proteomes" id="UP001484097"/>
    </source>
</evidence>
<accession>A0ABV0IJV9</accession>
<feature type="transmembrane region" description="Helical" evidence="2">
    <location>
        <begin position="183"/>
        <end position="199"/>
    </location>
</feature>
<dbReference type="SUPFAM" id="SSF54001">
    <property type="entry name" value="Cysteine proteinases"/>
    <property type="match status" value="1"/>
</dbReference>
<dbReference type="PANTHER" id="PTHR42736:SF1">
    <property type="entry name" value="PROTEIN-GLUTAMINE GAMMA-GLUTAMYLTRANSFERASE"/>
    <property type="match status" value="1"/>
</dbReference>
<dbReference type="InterPro" id="IPR021878">
    <property type="entry name" value="TgpA_N"/>
</dbReference>
<dbReference type="Pfam" id="PF01841">
    <property type="entry name" value="Transglut_core"/>
    <property type="match status" value="1"/>
</dbReference>
<protein>
    <submittedName>
        <fullName evidence="4">TransglutaminaseTgpA domain-containing protein</fullName>
    </submittedName>
</protein>
<feature type="transmembrane region" description="Helical" evidence="2">
    <location>
        <begin position="72"/>
        <end position="92"/>
    </location>
</feature>
<dbReference type="Proteomes" id="UP001484097">
    <property type="component" value="Unassembled WGS sequence"/>
</dbReference>
<evidence type="ECO:0000256" key="2">
    <source>
        <dbReference type="SAM" id="Phobius"/>
    </source>
</evidence>
<keyword evidence="2" id="KW-0812">Transmembrane</keyword>
<evidence type="ECO:0000313" key="4">
    <source>
        <dbReference type="EMBL" id="MEO9248416.1"/>
    </source>
</evidence>
<dbReference type="Pfam" id="PF11992">
    <property type="entry name" value="TgpA_N"/>
    <property type="match status" value="1"/>
</dbReference>
<sequence length="792" mass="81031">MSPAPAPTPGARTRLGTVWLPALLVALLVLAAAVSLDAAFQAPVAGWLVPAAWPALWGLAVAAVVRSLGTRMLRPLAAGLLAAGWIWCRQWWPETMMAGLVPQPATVEAIATSSEDLRQTIWTDVIPVASTDALLAGLGAVLALTALVTDAIATGLRSPALAGLPPLVLIGGAAALTTGTTPWPALAVAAAAWLALLAADPGTSAATSPGPGLRTRIDGGPAGARGVPRRRAGWAAGWGTVAAAAVGLLTLAAAQTGLPLLTAGAAPEGQRLTLGQGTGPVNPAADLGQQLRSGSGYAGISYRTEDGQGLYLRTAVVDDVMASPWDATPPQYAGDPTTTGFNPAAAHLAENAGALAENAGALAEGLPPDGQLVSMTLDGWAGNWAPVPDQTAAVEPVVGDWGWQVDPTTSSAFRETTTPVDLTFDTLVLPLGLSFEQLAGRAGSVAPQGVYNRWGGTAELEGSAVQELAEEVTAGTDNPVERAVAIQDHLLSEDFTYSETAPAEQGYDGSGLEMTEQFLAAGAGYCIHFASAMAMMAQSVDIPARVVVGYAPVAATGGEHRVTADRAHAWPELYIDQVGWIPFEPTQTVGRTPGYAQQSPAADPTPSADPTEGEDTAPSPSAAAGEQTPGNDAGPGTTDGSGAPGAPQVPLATVLTVAGVLLLVALVAALPAWLRSRRRARRLESGSVPELWAELEDTAVDLGPGRAPHESEQVFAARLGADPAVAEAIVWIRYAPEGTGPAESAELGMSAEPALADSVRATIAELEAAAEPAVRRRARWFPRSLVPVHLRR</sequence>
<keyword evidence="5" id="KW-1185">Reference proteome</keyword>
<proteinExistence type="predicted"/>
<comment type="caution">
    <text evidence="4">The sequence shown here is derived from an EMBL/GenBank/DDBJ whole genome shotgun (WGS) entry which is preliminary data.</text>
</comment>
<feature type="transmembrane region" description="Helical" evidence="2">
    <location>
        <begin position="133"/>
        <end position="153"/>
    </location>
</feature>
<feature type="domain" description="Transglutaminase-like" evidence="3">
    <location>
        <begin position="518"/>
        <end position="587"/>
    </location>
</feature>
<name>A0ABV0IJV9_9MICC</name>
<gene>
    <name evidence="4" type="ORF">ABDK96_12065</name>
</gene>
<dbReference type="InterPro" id="IPR038765">
    <property type="entry name" value="Papain-like_cys_pep_sf"/>
</dbReference>
<feature type="compositionally biased region" description="Low complexity" evidence="1">
    <location>
        <begin position="596"/>
        <end position="610"/>
    </location>
</feature>
<feature type="transmembrane region" description="Helical" evidence="2">
    <location>
        <begin position="45"/>
        <end position="65"/>
    </location>
</feature>
<feature type="region of interest" description="Disordered" evidence="1">
    <location>
        <begin position="586"/>
        <end position="645"/>
    </location>
</feature>
<evidence type="ECO:0000256" key="1">
    <source>
        <dbReference type="SAM" id="MobiDB-lite"/>
    </source>
</evidence>
<feature type="region of interest" description="Disordered" evidence="1">
    <location>
        <begin position="203"/>
        <end position="225"/>
    </location>
</feature>
<dbReference type="EMBL" id="JBDXMX010000005">
    <property type="protein sequence ID" value="MEO9248416.1"/>
    <property type="molecule type" value="Genomic_DNA"/>
</dbReference>
<dbReference type="InterPro" id="IPR002931">
    <property type="entry name" value="Transglutaminase-like"/>
</dbReference>
<dbReference type="SMART" id="SM00460">
    <property type="entry name" value="TGc"/>
    <property type="match status" value="1"/>
</dbReference>
<keyword evidence="2" id="KW-0472">Membrane</keyword>
<feature type="transmembrane region" description="Helical" evidence="2">
    <location>
        <begin position="651"/>
        <end position="674"/>
    </location>
</feature>